<dbReference type="Pfam" id="PF14864">
    <property type="entry name" value="Alkyl_sulf_C"/>
    <property type="match status" value="1"/>
</dbReference>
<dbReference type="InterPro" id="IPR036866">
    <property type="entry name" value="RibonucZ/Hydroxyglut_hydro"/>
</dbReference>
<organism evidence="7 8">
    <name type="scientific">Ramlibacter tataouinensis</name>
    <dbReference type="NCBI Taxonomy" id="94132"/>
    <lineage>
        <taxon>Bacteria</taxon>
        <taxon>Pseudomonadati</taxon>
        <taxon>Pseudomonadota</taxon>
        <taxon>Betaproteobacteria</taxon>
        <taxon>Burkholderiales</taxon>
        <taxon>Comamonadaceae</taxon>
        <taxon>Ramlibacter</taxon>
    </lineage>
</organism>
<keyword evidence="8" id="KW-1185">Reference proteome</keyword>
<gene>
    <name evidence="7" type="ORF">UC35_16185</name>
</gene>
<evidence type="ECO:0000313" key="8">
    <source>
        <dbReference type="Proteomes" id="UP000070433"/>
    </source>
</evidence>
<dbReference type="InterPro" id="IPR029229">
    <property type="entry name" value="Alkyl_sulf_C"/>
</dbReference>
<dbReference type="Gene3D" id="3.30.1050.10">
    <property type="entry name" value="SCP2 sterol-binding domain"/>
    <property type="match status" value="1"/>
</dbReference>
<comment type="similarity">
    <text evidence="4">Belongs to the metallo-beta-lactamase superfamily. Type III sulfatase family.</text>
</comment>
<dbReference type="InterPro" id="IPR052195">
    <property type="entry name" value="Bact_Alkyl/Aryl-Sulfatase"/>
</dbReference>
<dbReference type="SUPFAM" id="SSF56281">
    <property type="entry name" value="Metallo-hydrolase/oxidoreductase"/>
    <property type="match status" value="1"/>
</dbReference>
<feature type="chain" id="PRO_5007449798" evidence="5">
    <location>
        <begin position="23"/>
        <end position="660"/>
    </location>
</feature>
<keyword evidence="5" id="KW-0732">Signal</keyword>
<dbReference type="GO" id="GO:0046983">
    <property type="term" value="F:protein dimerization activity"/>
    <property type="evidence" value="ECO:0007669"/>
    <property type="project" value="InterPro"/>
</dbReference>
<dbReference type="Proteomes" id="UP000070433">
    <property type="component" value="Chromosome"/>
</dbReference>
<dbReference type="InterPro" id="IPR036527">
    <property type="entry name" value="SCP2_sterol-bd_dom_sf"/>
</dbReference>
<sequence>MKPFHADTFVLAIALAIGSVHAAPADPVPPVPGKSASAITASRNAAVLTQLPFGDRADFESARRGLVAPFEGQIKNDAGQVVWDSHAYDFLRKDQAPDSVNPSLWRHAQLNTNAGLFKVTDRVYQLRGMDLANMTVIEGQRGLIIIDPLTSIDTARAALALYRQHRPAKPVVAVIYTHSHVDHFGGVRGVVDQADVKAGKVKIYAPAGFMEHAISENLLAGTAMFRRALYQAGAGVPRGELGQIDAGLGKGAPAASTITLIPPTHLIGKDYETHVIDGVQIEFQLTPDTEAPSEMNLYLPKQRALCMAENAVRMMHNVLTPRGAQVRDAKGWSRHLDNSLVRYGDKAEVLFAQHGWPTWGGEGIRTLLADQRDMYAFINDRTLHLMNQGLTPNEIAQAITKLPGELDRKWATRGYYGVLSFNVRAVYQRYLGFYDANPANLDPLPPVEAGKRYVAAMGGSAAVLAQLRDAMAKGDYRWAAQLGNHLVFAEPDNNEAREAQADALEQLAYQSESAIWRNMYLTGAGDLRRGAPNLPSRVTEDLVKATTPAMFFDFMAVRLDSDKAQGHDMTLNWIFDDARQSFALTLRNGVLTHREGSKHAKADVTVHTSKATLDRIGLRQLDFATALRQGDIRVEGQAGKLTELLGMLAVFRPAFNIVTP</sequence>
<evidence type="ECO:0000256" key="3">
    <source>
        <dbReference type="ARBA" id="ARBA00022833"/>
    </source>
</evidence>
<protein>
    <submittedName>
        <fullName evidence="7">Alkyl sulfatase</fullName>
    </submittedName>
</protein>
<feature type="signal peptide" evidence="5">
    <location>
        <begin position="1"/>
        <end position="22"/>
    </location>
</feature>
<dbReference type="FunFam" id="3.60.15.30:FF:000001">
    <property type="entry name" value="Alkyl/aryl-sulfatase BDS1"/>
    <property type="match status" value="1"/>
</dbReference>
<dbReference type="AlphaFoldDB" id="A0A127JW08"/>
<dbReference type="EMBL" id="CP010951">
    <property type="protein sequence ID" value="AMO24104.1"/>
    <property type="molecule type" value="Genomic_DNA"/>
</dbReference>
<dbReference type="SUPFAM" id="SSF55718">
    <property type="entry name" value="SCP-like"/>
    <property type="match status" value="1"/>
</dbReference>
<evidence type="ECO:0000256" key="2">
    <source>
        <dbReference type="ARBA" id="ARBA00022801"/>
    </source>
</evidence>
<dbReference type="InterPro" id="IPR044097">
    <property type="entry name" value="Bds1/SdsA1_MBL-fold"/>
</dbReference>
<dbReference type="GO" id="GO:0018909">
    <property type="term" value="P:dodecyl sulfate metabolic process"/>
    <property type="evidence" value="ECO:0007669"/>
    <property type="project" value="InterPro"/>
</dbReference>
<feature type="domain" description="Metallo-beta-lactamase" evidence="6">
    <location>
        <begin position="131"/>
        <end position="354"/>
    </location>
</feature>
<dbReference type="GO" id="GO:0018741">
    <property type="term" value="F:linear primary-alkylsulfatase activity"/>
    <property type="evidence" value="ECO:0007669"/>
    <property type="project" value="InterPro"/>
</dbReference>
<dbReference type="OrthoDB" id="9815874at2"/>
<evidence type="ECO:0000256" key="4">
    <source>
        <dbReference type="ARBA" id="ARBA00033751"/>
    </source>
</evidence>
<dbReference type="SMART" id="SM00849">
    <property type="entry name" value="Lactamase_B"/>
    <property type="match status" value="1"/>
</dbReference>
<keyword evidence="3" id="KW-0862">Zinc</keyword>
<dbReference type="InterPro" id="IPR029228">
    <property type="entry name" value="Alkyl_sulf_dimr"/>
</dbReference>
<dbReference type="Pfam" id="PF14863">
    <property type="entry name" value="Alkyl_sulf_dimr"/>
    <property type="match status" value="1"/>
</dbReference>
<dbReference type="InterPro" id="IPR001279">
    <property type="entry name" value="Metallo-B-lactamas"/>
</dbReference>
<dbReference type="InterPro" id="IPR038536">
    <property type="entry name" value="Alkyl/aryl-sulf_dimr_sf"/>
</dbReference>
<evidence type="ECO:0000256" key="1">
    <source>
        <dbReference type="ARBA" id="ARBA00022723"/>
    </source>
</evidence>
<keyword evidence="2" id="KW-0378">Hydrolase</keyword>
<dbReference type="Gene3D" id="3.60.15.30">
    <property type="entry name" value="Metallo-beta-lactamase domain"/>
    <property type="match status" value="1"/>
</dbReference>
<keyword evidence="1" id="KW-0479">Metal-binding</keyword>
<dbReference type="CDD" id="cd07710">
    <property type="entry name" value="arylsulfatase_Sdsa1-like_MBL-fold"/>
    <property type="match status" value="1"/>
</dbReference>
<evidence type="ECO:0000313" key="7">
    <source>
        <dbReference type="EMBL" id="AMO24104.1"/>
    </source>
</evidence>
<proteinExistence type="inferred from homology"/>
<name>A0A127JW08_9BURK</name>
<dbReference type="PANTHER" id="PTHR43223">
    <property type="entry name" value="ALKYL/ARYL-SULFATASE"/>
    <property type="match status" value="1"/>
</dbReference>
<reference evidence="7 8" key="1">
    <citation type="journal article" date="2014" name="Int. J. Syst. Evol. Microbiol.">
        <title>Ramlibacter solisilvae sp. nov., isolated from forest soil, and emended description of the genus Ramlibacter.</title>
        <authorList>
            <person name="Lee H.J."/>
            <person name="Lee S.H."/>
            <person name="Lee S.S."/>
            <person name="Lee J.S."/>
            <person name="Kim Y."/>
            <person name="Kim S.C."/>
            <person name="Jeon C.O."/>
        </authorList>
    </citation>
    <scope>NUCLEOTIDE SEQUENCE [LARGE SCALE GENOMIC DNA]</scope>
    <source>
        <strain evidence="7 8">5-10</strain>
    </source>
</reference>
<dbReference type="Pfam" id="PF00753">
    <property type="entry name" value="Lactamase_B"/>
    <property type="match status" value="1"/>
</dbReference>
<dbReference type="Gene3D" id="1.25.40.880">
    <property type="entry name" value="Alkyl sulfatase, dimerisation domain"/>
    <property type="match status" value="1"/>
</dbReference>
<evidence type="ECO:0000259" key="6">
    <source>
        <dbReference type="SMART" id="SM00849"/>
    </source>
</evidence>
<dbReference type="PATRIC" id="fig|94132.3.peg.3301"/>
<dbReference type="PANTHER" id="PTHR43223:SF1">
    <property type="entry name" value="ALKYL_ARYL-SULFATASE BDS1"/>
    <property type="match status" value="1"/>
</dbReference>
<dbReference type="RefSeq" id="WP_061501474.1">
    <property type="nucleotide sequence ID" value="NZ_CP010951.1"/>
</dbReference>
<accession>A0A127JW08</accession>
<dbReference type="GO" id="GO:0046872">
    <property type="term" value="F:metal ion binding"/>
    <property type="evidence" value="ECO:0007669"/>
    <property type="project" value="UniProtKB-KW"/>
</dbReference>
<evidence type="ECO:0000256" key="5">
    <source>
        <dbReference type="SAM" id="SignalP"/>
    </source>
</evidence>